<dbReference type="InterPro" id="IPR017451">
    <property type="entry name" value="F-box-assoc_interact_dom"/>
</dbReference>
<comment type="caution">
    <text evidence="2">The sequence shown here is derived from an EMBL/GenBank/DDBJ whole genome shotgun (WGS) entry which is preliminary data.</text>
</comment>
<dbReference type="SUPFAM" id="SSF81383">
    <property type="entry name" value="F-box domain"/>
    <property type="match status" value="1"/>
</dbReference>
<gene>
    <name evidence="2" type="ORF">AABB24_012788</name>
</gene>
<dbReference type="AlphaFoldDB" id="A0ABD2U859"/>
<dbReference type="EMBL" id="JBJKTR010000007">
    <property type="protein sequence ID" value="KAL3363731.1"/>
    <property type="molecule type" value="Genomic_DNA"/>
</dbReference>
<proteinExistence type="predicted"/>
<reference evidence="2 3" key="1">
    <citation type="submission" date="2024-05" db="EMBL/GenBank/DDBJ databases">
        <title>De novo assembly of an allotetraploid wild potato.</title>
        <authorList>
            <person name="Hosaka A.J."/>
        </authorList>
    </citation>
    <scope>NUCLEOTIDE SEQUENCE [LARGE SCALE GENOMIC DNA]</scope>
    <source>
        <tissue evidence="2">Young leaves</tissue>
    </source>
</reference>
<dbReference type="NCBIfam" id="TIGR01640">
    <property type="entry name" value="F_box_assoc_1"/>
    <property type="match status" value="1"/>
</dbReference>
<dbReference type="InterPro" id="IPR001810">
    <property type="entry name" value="F-box_dom"/>
</dbReference>
<organism evidence="2 3">
    <name type="scientific">Solanum stoloniferum</name>
    <dbReference type="NCBI Taxonomy" id="62892"/>
    <lineage>
        <taxon>Eukaryota</taxon>
        <taxon>Viridiplantae</taxon>
        <taxon>Streptophyta</taxon>
        <taxon>Embryophyta</taxon>
        <taxon>Tracheophyta</taxon>
        <taxon>Spermatophyta</taxon>
        <taxon>Magnoliopsida</taxon>
        <taxon>eudicotyledons</taxon>
        <taxon>Gunneridae</taxon>
        <taxon>Pentapetalae</taxon>
        <taxon>asterids</taxon>
        <taxon>lamiids</taxon>
        <taxon>Solanales</taxon>
        <taxon>Solanaceae</taxon>
        <taxon>Solanoideae</taxon>
        <taxon>Solaneae</taxon>
        <taxon>Solanum</taxon>
    </lineage>
</organism>
<protein>
    <recommendedName>
        <fullName evidence="1">F-box domain-containing protein</fullName>
    </recommendedName>
</protein>
<dbReference type="PANTHER" id="PTHR31672:SF13">
    <property type="entry name" value="F-BOX PROTEIN CPR30-LIKE"/>
    <property type="match status" value="1"/>
</dbReference>
<dbReference type="InterPro" id="IPR050796">
    <property type="entry name" value="SCF_F-box_component"/>
</dbReference>
<dbReference type="SMART" id="SM00256">
    <property type="entry name" value="FBOX"/>
    <property type="match status" value="1"/>
</dbReference>
<dbReference type="InterPro" id="IPR036047">
    <property type="entry name" value="F-box-like_dom_sf"/>
</dbReference>
<dbReference type="Gene3D" id="3.80.10.10">
    <property type="entry name" value="Ribonuclease Inhibitor"/>
    <property type="match status" value="1"/>
</dbReference>
<feature type="domain" description="F-box" evidence="1">
    <location>
        <begin position="4"/>
        <end position="44"/>
    </location>
</feature>
<evidence type="ECO:0000259" key="1">
    <source>
        <dbReference type="SMART" id="SM00256"/>
    </source>
</evidence>
<sequence>MEKLSSETVIDILSRLSIKSLVKCRCVCKSWLYLTYELHLIDTHLSISSKNEIFYGLILKTSIPIHRTCWHSKLSFVQSDGTDDYKCVNFNFPLPLLSNYEFLGSCNGLLCLFDPIVKYLTHILNPCSGDFVFLPNPIRDLGDPVNVVVGFGFLPKRNVYKVVEIVYYRREIVGDDNDDLRSGVCVYTIGDDSWRCNGSSPYSLRGRDLSGACVNEALHWVSSSYDSPKLVDQIVGFDLENEVFGVIPYPDFDSGRLNYTLGVLQGCLSATRHKCQDYVEIWVMKDYGVKESWTKRLKIVCSEVGVIIGAVQPLFFQRRNGELMLQHGGTLLCYNPLTKTLRELRISGMPRSFKAVVHVGSLVSPQKLLKLENTKFA</sequence>
<dbReference type="Proteomes" id="UP001627284">
    <property type="component" value="Unassembled WGS sequence"/>
</dbReference>
<keyword evidence="3" id="KW-1185">Reference proteome</keyword>
<dbReference type="InterPro" id="IPR013187">
    <property type="entry name" value="F-box-assoc_dom_typ3"/>
</dbReference>
<name>A0ABD2U859_9SOLN</name>
<dbReference type="Pfam" id="PF08268">
    <property type="entry name" value="FBA_3"/>
    <property type="match status" value="1"/>
</dbReference>
<evidence type="ECO:0000313" key="3">
    <source>
        <dbReference type="Proteomes" id="UP001627284"/>
    </source>
</evidence>
<dbReference type="PANTHER" id="PTHR31672">
    <property type="entry name" value="BNACNNG10540D PROTEIN"/>
    <property type="match status" value="1"/>
</dbReference>
<dbReference type="Pfam" id="PF00646">
    <property type="entry name" value="F-box"/>
    <property type="match status" value="1"/>
</dbReference>
<evidence type="ECO:0000313" key="2">
    <source>
        <dbReference type="EMBL" id="KAL3363731.1"/>
    </source>
</evidence>
<dbReference type="InterPro" id="IPR032675">
    <property type="entry name" value="LRR_dom_sf"/>
</dbReference>
<accession>A0ABD2U859</accession>